<keyword evidence="4" id="KW-1185">Reference proteome</keyword>
<feature type="compositionally biased region" description="Acidic residues" evidence="2">
    <location>
        <begin position="430"/>
        <end position="439"/>
    </location>
</feature>
<protein>
    <submittedName>
        <fullName evidence="3">Uncharacterized protein</fullName>
    </submittedName>
</protein>
<dbReference type="EMBL" id="UYRU01060748">
    <property type="protein sequence ID" value="VDN14909.1"/>
    <property type="molecule type" value="Genomic_DNA"/>
</dbReference>
<reference evidence="3 4" key="1">
    <citation type="submission" date="2018-11" db="EMBL/GenBank/DDBJ databases">
        <authorList>
            <consortium name="Pathogen Informatics"/>
        </authorList>
    </citation>
    <scope>NUCLEOTIDE SEQUENCE [LARGE SCALE GENOMIC DNA]</scope>
</reference>
<accession>A0A3P7P2K7</accession>
<sequence>MLHRDATFTLYKALVVLSDRKQLKSTQDATRHSKPESEQPSKKSRTTVEQPTEAAQSTFTLPSYIKGIAGSPAAPVSQSKVIDLPLLFACKLLDYSDKGSFSMYNIESIINSLCLPISRYQVRALTSNVATSSKCLFYRTLTDYPVPKEDPTATKLSRAASKRPYDPVTEDLSELTGTPLSLIDDEEYLEELVRGGDAILDEEEESQLQSVPPVGMQLKSDSDADTEAANNTDFSTGDNFLRQLRKLENDCLRLEDKLKNREQFIESLKTENEEIPKLREKLKKVTSTADHYKHRCHERRAILSSTLQQLESQSCILETTVQALRSGARKLKRDLYSNESSSSSRGDSRRPESRTSSVAPASNPPTPTLSSAHEKTSGSHHSNPPASETPKRVPTDDPVSTPEQTSNNPPTNQEGSGDVGNRSQTNVEITSEDSLENAP</sequence>
<keyword evidence="1" id="KW-0175">Coiled coil</keyword>
<proteinExistence type="predicted"/>
<dbReference type="Proteomes" id="UP000281553">
    <property type="component" value="Unassembled WGS sequence"/>
</dbReference>
<feature type="coiled-coil region" evidence="1">
    <location>
        <begin position="237"/>
        <end position="288"/>
    </location>
</feature>
<feature type="compositionally biased region" description="Basic and acidic residues" evidence="2">
    <location>
        <begin position="29"/>
        <end position="41"/>
    </location>
</feature>
<evidence type="ECO:0000313" key="3">
    <source>
        <dbReference type="EMBL" id="VDN14909.1"/>
    </source>
</evidence>
<evidence type="ECO:0000256" key="2">
    <source>
        <dbReference type="SAM" id="MobiDB-lite"/>
    </source>
</evidence>
<dbReference type="OrthoDB" id="21006at2759"/>
<gene>
    <name evidence="3" type="ORF">DILT_LOCUS10740</name>
</gene>
<organism evidence="3 4">
    <name type="scientific">Dibothriocephalus latus</name>
    <name type="common">Fish tapeworm</name>
    <name type="synonym">Diphyllobothrium latum</name>
    <dbReference type="NCBI Taxonomy" id="60516"/>
    <lineage>
        <taxon>Eukaryota</taxon>
        <taxon>Metazoa</taxon>
        <taxon>Spiralia</taxon>
        <taxon>Lophotrochozoa</taxon>
        <taxon>Platyhelminthes</taxon>
        <taxon>Cestoda</taxon>
        <taxon>Eucestoda</taxon>
        <taxon>Diphyllobothriidea</taxon>
        <taxon>Diphyllobothriidae</taxon>
        <taxon>Dibothriocephalus</taxon>
    </lineage>
</organism>
<feature type="region of interest" description="Disordered" evidence="2">
    <location>
        <begin position="25"/>
        <end position="54"/>
    </location>
</feature>
<feature type="region of interest" description="Disordered" evidence="2">
    <location>
        <begin position="332"/>
        <end position="439"/>
    </location>
</feature>
<name>A0A3P7P2K7_DIBLA</name>
<evidence type="ECO:0000256" key="1">
    <source>
        <dbReference type="SAM" id="Coils"/>
    </source>
</evidence>
<evidence type="ECO:0000313" key="4">
    <source>
        <dbReference type="Proteomes" id="UP000281553"/>
    </source>
</evidence>
<feature type="compositionally biased region" description="Polar residues" evidence="2">
    <location>
        <begin position="401"/>
        <end position="429"/>
    </location>
</feature>
<dbReference type="AlphaFoldDB" id="A0A3P7P2K7"/>